<dbReference type="AlphaFoldDB" id="A0AAD2FL48"/>
<feature type="compositionally biased region" description="Acidic residues" evidence="1">
    <location>
        <begin position="29"/>
        <end position="46"/>
    </location>
</feature>
<dbReference type="EMBL" id="CAKOGP040000780">
    <property type="protein sequence ID" value="CAJ1939342.1"/>
    <property type="molecule type" value="Genomic_DNA"/>
</dbReference>
<name>A0AAD2FL48_9STRA</name>
<evidence type="ECO:0000313" key="3">
    <source>
        <dbReference type="Proteomes" id="UP001295423"/>
    </source>
</evidence>
<comment type="caution">
    <text evidence="2">The sequence shown here is derived from an EMBL/GenBank/DDBJ whole genome shotgun (WGS) entry which is preliminary data.</text>
</comment>
<evidence type="ECO:0000256" key="1">
    <source>
        <dbReference type="SAM" id="MobiDB-lite"/>
    </source>
</evidence>
<protein>
    <submittedName>
        <fullName evidence="2">Uncharacterized protein</fullName>
    </submittedName>
</protein>
<keyword evidence="3" id="KW-1185">Reference proteome</keyword>
<reference evidence="2" key="1">
    <citation type="submission" date="2023-08" db="EMBL/GenBank/DDBJ databases">
        <authorList>
            <person name="Audoor S."/>
            <person name="Bilcke G."/>
        </authorList>
    </citation>
    <scope>NUCLEOTIDE SEQUENCE</scope>
</reference>
<feature type="region of interest" description="Disordered" evidence="1">
    <location>
        <begin position="25"/>
        <end position="105"/>
    </location>
</feature>
<feature type="compositionally biased region" description="Acidic residues" evidence="1">
    <location>
        <begin position="58"/>
        <end position="68"/>
    </location>
</feature>
<sequence>MKTKVIAGFPNDAVDKIEIHKGVRKIFDPEYEDSEEEDAPIGDEDNGLVHRYAQPDGWDSDEANDNSEIDNKTDDDADDDDEDEASEESVIIVESTRPTMNLVPADPAEVTTLRLAPSLMKQSPN</sequence>
<proteinExistence type="predicted"/>
<gene>
    <name evidence="2" type="ORF">CYCCA115_LOCUS6547</name>
</gene>
<evidence type="ECO:0000313" key="2">
    <source>
        <dbReference type="EMBL" id="CAJ1939342.1"/>
    </source>
</evidence>
<accession>A0AAD2FL48</accession>
<dbReference type="Proteomes" id="UP001295423">
    <property type="component" value="Unassembled WGS sequence"/>
</dbReference>
<organism evidence="2 3">
    <name type="scientific">Cylindrotheca closterium</name>
    <dbReference type="NCBI Taxonomy" id="2856"/>
    <lineage>
        <taxon>Eukaryota</taxon>
        <taxon>Sar</taxon>
        <taxon>Stramenopiles</taxon>
        <taxon>Ochrophyta</taxon>
        <taxon>Bacillariophyta</taxon>
        <taxon>Bacillariophyceae</taxon>
        <taxon>Bacillariophycidae</taxon>
        <taxon>Bacillariales</taxon>
        <taxon>Bacillariaceae</taxon>
        <taxon>Cylindrotheca</taxon>
    </lineage>
</organism>
<feature type="compositionally biased region" description="Acidic residues" evidence="1">
    <location>
        <begin position="75"/>
        <end position="87"/>
    </location>
</feature>